<dbReference type="RefSeq" id="WP_070358619.1">
    <property type="nucleotide sequence ID" value="NZ_WHUF01000003.1"/>
</dbReference>
<dbReference type="PROSITE" id="PS50206">
    <property type="entry name" value="RHODANESE_3"/>
    <property type="match status" value="1"/>
</dbReference>
<dbReference type="PANTHER" id="PTHR43031:SF16">
    <property type="entry name" value="OXIDOREDUCTASE"/>
    <property type="match status" value="1"/>
</dbReference>
<dbReference type="InterPro" id="IPR036873">
    <property type="entry name" value="Rhodanese-like_dom_sf"/>
</dbReference>
<dbReference type="EMBL" id="WHUF01000003">
    <property type="protein sequence ID" value="MQA20128.1"/>
    <property type="molecule type" value="Genomic_DNA"/>
</dbReference>
<dbReference type="Gene3D" id="3.40.250.10">
    <property type="entry name" value="Rhodanese-like domain"/>
    <property type="match status" value="1"/>
</dbReference>
<accession>A0A843SCB4</accession>
<dbReference type="CDD" id="cd00158">
    <property type="entry name" value="RHOD"/>
    <property type="match status" value="1"/>
</dbReference>
<feature type="signal peptide" evidence="1">
    <location>
        <begin position="1"/>
        <end position="21"/>
    </location>
</feature>
<comment type="caution">
    <text evidence="3">The sequence shown here is derived from an EMBL/GenBank/DDBJ whole genome shotgun (WGS) entry which is preliminary data.</text>
</comment>
<evidence type="ECO:0000259" key="2">
    <source>
        <dbReference type="PROSITE" id="PS50206"/>
    </source>
</evidence>
<protein>
    <submittedName>
        <fullName evidence="3">Rhodanese-like domain-containing protein</fullName>
    </submittedName>
</protein>
<feature type="chain" id="PRO_5032604436" evidence="1">
    <location>
        <begin position="22"/>
        <end position="147"/>
    </location>
</feature>
<feature type="domain" description="Rhodanese" evidence="2">
    <location>
        <begin position="46"/>
        <end position="133"/>
    </location>
</feature>
<keyword evidence="4" id="KW-1185">Reference proteome</keyword>
<dbReference type="PANTHER" id="PTHR43031">
    <property type="entry name" value="FAD-DEPENDENT OXIDOREDUCTASE"/>
    <property type="match status" value="1"/>
</dbReference>
<keyword evidence="1" id="KW-0732">Signal</keyword>
<evidence type="ECO:0000256" key="1">
    <source>
        <dbReference type="SAM" id="SignalP"/>
    </source>
</evidence>
<dbReference type="Proteomes" id="UP000444318">
    <property type="component" value="Unassembled WGS sequence"/>
</dbReference>
<evidence type="ECO:0000313" key="4">
    <source>
        <dbReference type="Proteomes" id="UP000444318"/>
    </source>
</evidence>
<proteinExistence type="predicted"/>
<dbReference type="InterPro" id="IPR001763">
    <property type="entry name" value="Rhodanese-like_dom"/>
</dbReference>
<reference evidence="3 4" key="1">
    <citation type="submission" date="2019-10" db="EMBL/GenBank/DDBJ databases">
        <title>Two novel species isolated from a subtropical stream in China.</title>
        <authorList>
            <person name="Lu H."/>
        </authorList>
    </citation>
    <scope>NUCLEOTIDE SEQUENCE [LARGE SCALE GENOMIC DNA]</scope>
    <source>
        <strain evidence="3 4">FT103W</strain>
    </source>
</reference>
<sequence length="147" mass="15760">MKTFRIAALALALTATVSAWAQQAPQPWTYKTKQLERAEVDALLAKPEKLVVLDVRRPDEVTAKGSFPVFLNIQAKDVENQLAYIPKDRVIVTVSNHAHRAGAVGDLLTAKGYKVAGATGSEDYESQGGKIVRIAPPAKQVAAAAPN</sequence>
<dbReference type="AlphaFoldDB" id="A0A843SCB4"/>
<dbReference type="SUPFAM" id="SSF52821">
    <property type="entry name" value="Rhodanese/Cell cycle control phosphatase"/>
    <property type="match status" value="1"/>
</dbReference>
<gene>
    <name evidence="3" type="ORF">GEV01_11470</name>
</gene>
<dbReference type="InterPro" id="IPR050229">
    <property type="entry name" value="GlpE_sulfurtransferase"/>
</dbReference>
<organism evidence="3 4">
    <name type="scientific">Rugamonas rivuli</name>
    <dbReference type="NCBI Taxonomy" id="2743358"/>
    <lineage>
        <taxon>Bacteria</taxon>
        <taxon>Pseudomonadati</taxon>
        <taxon>Pseudomonadota</taxon>
        <taxon>Betaproteobacteria</taxon>
        <taxon>Burkholderiales</taxon>
        <taxon>Oxalobacteraceae</taxon>
        <taxon>Telluria group</taxon>
        <taxon>Rugamonas</taxon>
    </lineage>
</organism>
<evidence type="ECO:0000313" key="3">
    <source>
        <dbReference type="EMBL" id="MQA20128.1"/>
    </source>
</evidence>
<name>A0A843SCB4_9BURK</name>